<dbReference type="EMBL" id="CP000094">
    <property type="protein sequence ID" value="ABA74691.1"/>
    <property type="molecule type" value="Genomic_DNA"/>
</dbReference>
<accession>Q3KC14</accession>
<dbReference type="AlphaFoldDB" id="Q3KC14"/>
<gene>
    <name evidence="1" type="ordered locus">Pfl01_2950</name>
</gene>
<dbReference type="Proteomes" id="UP000002704">
    <property type="component" value="Chromosome"/>
</dbReference>
<evidence type="ECO:0000313" key="2">
    <source>
        <dbReference type="Proteomes" id="UP000002704"/>
    </source>
</evidence>
<name>Q3KC14_PSEPF</name>
<protein>
    <submittedName>
        <fullName evidence="1">Uncharacterized protein</fullName>
    </submittedName>
</protein>
<proteinExistence type="predicted"/>
<dbReference type="KEGG" id="pfo:Pfl01_2950"/>
<organism evidence="1 2">
    <name type="scientific">Pseudomonas fluorescens (strain Pf0-1)</name>
    <dbReference type="NCBI Taxonomy" id="205922"/>
    <lineage>
        <taxon>Bacteria</taxon>
        <taxon>Pseudomonadati</taxon>
        <taxon>Pseudomonadota</taxon>
        <taxon>Gammaproteobacteria</taxon>
        <taxon>Pseudomonadales</taxon>
        <taxon>Pseudomonadaceae</taxon>
        <taxon>Pseudomonas</taxon>
    </lineage>
</organism>
<dbReference type="HOGENOM" id="CLU_1569361_0_0_6"/>
<reference evidence="1 2" key="1">
    <citation type="journal article" date="2009" name="Genome Biol.">
        <title>Genomic and genetic analyses of diversity and plant interactions of Pseudomonas fluorescens.</title>
        <authorList>
            <person name="Silby M.W."/>
            <person name="Cerdeno-Tarraga A.M."/>
            <person name="Vernikos G.S."/>
            <person name="Giddens S.R."/>
            <person name="Jackson R.W."/>
            <person name="Preston G.M."/>
            <person name="Zhang X.X."/>
            <person name="Moon C.D."/>
            <person name="Gehrig S.M."/>
            <person name="Godfrey S.A."/>
            <person name="Knight C.G."/>
            <person name="Malone J.G."/>
            <person name="Robinson Z."/>
            <person name="Spiers A.J."/>
            <person name="Harris S."/>
            <person name="Challis G.L."/>
            <person name="Yaxley A.M."/>
            <person name="Harris D."/>
            <person name="Seeger K."/>
            <person name="Murphy L."/>
            <person name="Rutter S."/>
            <person name="Squares R."/>
            <person name="Quail M.A."/>
            <person name="Saunders E."/>
            <person name="Mavromatis K."/>
            <person name="Brettin T.S."/>
            <person name="Bentley S.D."/>
            <person name="Hothersall J."/>
            <person name="Stephens E."/>
            <person name="Thomas C.M."/>
            <person name="Parkhill J."/>
            <person name="Levy S.B."/>
            <person name="Rainey P.B."/>
            <person name="Thomson N.R."/>
        </authorList>
    </citation>
    <scope>NUCLEOTIDE SEQUENCE [LARGE SCALE GENOMIC DNA]</scope>
    <source>
        <strain evidence="1 2">Pf0-1</strain>
    </source>
</reference>
<evidence type="ECO:0000313" key="1">
    <source>
        <dbReference type="EMBL" id="ABA74691.1"/>
    </source>
</evidence>
<sequence>MSDKLIDILIREDDLEDLRHNKRCHRLRHLYTTKRGLLRALSFLGFGKTCQRTLQPTSWVKYGFFDQRLIFRMVSCLHLRASRTGIKAASARSAGSKAKVVISLRRCPTNYTQTKKPLSADRLKKRGLPRPKPDAPTWWGIWFSEIGKIKDISAHQHFCAPSTLIALFKL</sequence>